<dbReference type="PANTHER" id="PTHR43371:SF1">
    <property type="entry name" value="RIBONUCLEOSIDE-DIPHOSPHATE REDUCTASE"/>
    <property type="match status" value="1"/>
</dbReference>
<dbReference type="Proteomes" id="UP000187486">
    <property type="component" value="Unassembled WGS sequence"/>
</dbReference>
<dbReference type="InterPro" id="IPR050862">
    <property type="entry name" value="RdRp_reductase_class-2"/>
</dbReference>
<dbReference type="RefSeq" id="WP_076161198.1">
    <property type="nucleotide sequence ID" value="NZ_JBEZVB010000205.1"/>
</dbReference>
<evidence type="ECO:0000256" key="4">
    <source>
        <dbReference type="ARBA" id="ARBA00023285"/>
    </source>
</evidence>
<dbReference type="GO" id="GO:0031419">
    <property type="term" value="F:cobalamin binding"/>
    <property type="evidence" value="ECO:0007669"/>
    <property type="project" value="UniProtKB-KW"/>
</dbReference>
<name>A0A1R0KUE1_9PSEU</name>
<dbReference type="EMBL" id="MQUQ01000007">
    <property type="protein sequence ID" value="OLZ51636.1"/>
    <property type="molecule type" value="Genomic_DNA"/>
</dbReference>
<dbReference type="STRING" id="76021.BS329_15325"/>
<sequence>MPRTWSRTDPAFLRRFADLEVDSVTRGDWAALADEIATTGLLRNSSTIAVPPTGRSAPVVHASTGIEPLFRLSDDLPGQQRGGVVAALTRAGRTDVLGFVSVHGRLPADPALPARLRAVLATATQISPAGHLAMAAAVQACVDEAVSKTVNLPASARSIDVYDTYTTAFELGCKGITVYVDGSRDIQPQALATASAS</sequence>
<dbReference type="InterPro" id="IPR000788">
    <property type="entry name" value="RNR_lg_C"/>
</dbReference>
<dbReference type="GO" id="GO:0004748">
    <property type="term" value="F:ribonucleoside-diphosphate reductase activity, thioredoxin disulfide as acceptor"/>
    <property type="evidence" value="ECO:0007669"/>
    <property type="project" value="TreeGrafter"/>
</dbReference>
<protein>
    <recommendedName>
        <fullName evidence="5">Ribonucleotide reductase large subunit C-terminal domain-containing protein</fullName>
    </recommendedName>
</protein>
<gene>
    <name evidence="6" type="ORF">BS329_15325</name>
</gene>
<dbReference type="AlphaFoldDB" id="A0A1R0KUE1"/>
<evidence type="ECO:0000313" key="7">
    <source>
        <dbReference type="Proteomes" id="UP000187486"/>
    </source>
</evidence>
<evidence type="ECO:0000313" key="6">
    <source>
        <dbReference type="EMBL" id="OLZ51636.1"/>
    </source>
</evidence>
<dbReference type="Gene3D" id="3.20.70.20">
    <property type="match status" value="1"/>
</dbReference>
<evidence type="ECO:0000256" key="3">
    <source>
        <dbReference type="ARBA" id="ARBA00023002"/>
    </source>
</evidence>
<evidence type="ECO:0000256" key="1">
    <source>
        <dbReference type="ARBA" id="ARBA00001922"/>
    </source>
</evidence>
<dbReference type="PANTHER" id="PTHR43371">
    <property type="entry name" value="VITAMIN B12-DEPENDENT RIBONUCLEOTIDE REDUCTASE"/>
    <property type="match status" value="1"/>
</dbReference>
<proteinExistence type="predicted"/>
<accession>A0A1R0KUE1</accession>
<comment type="caution">
    <text evidence="6">The sequence shown here is derived from an EMBL/GenBank/DDBJ whole genome shotgun (WGS) entry which is preliminary data.</text>
</comment>
<organism evidence="6 7">
    <name type="scientific">Amycolatopsis coloradensis</name>
    <dbReference type="NCBI Taxonomy" id="76021"/>
    <lineage>
        <taxon>Bacteria</taxon>
        <taxon>Bacillati</taxon>
        <taxon>Actinomycetota</taxon>
        <taxon>Actinomycetes</taxon>
        <taxon>Pseudonocardiales</taxon>
        <taxon>Pseudonocardiaceae</taxon>
        <taxon>Amycolatopsis</taxon>
    </lineage>
</organism>
<keyword evidence="2" id="KW-0846">Cobalamin</keyword>
<reference evidence="6 7" key="1">
    <citation type="submission" date="2016-01" db="EMBL/GenBank/DDBJ databases">
        <title>Amycolatopsis coloradensis genome sequencing and assembly.</title>
        <authorList>
            <person name="Mayilraj S."/>
        </authorList>
    </citation>
    <scope>NUCLEOTIDE SEQUENCE [LARGE SCALE GENOMIC DNA]</scope>
    <source>
        <strain evidence="6 7">DSM 44225</strain>
    </source>
</reference>
<keyword evidence="3" id="KW-0560">Oxidoreductase</keyword>
<keyword evidence="4" id="KW-0170">Cobalt</keyword>
<comment type="cofactor">
    <cofactor evidence="1">
        <name>adenosylcob(III)alamin</name>
        <dbReference type="ChEBI" id="CHEBI:18408"/>
    </cofactor>
</comment>
<evidence type="ECO:0000256" key="2">
    <source>
        <dbReference type="ARBA" id="ARBA00022628"/>
    </source>
</evidence>
<evidence type="ECO:0000259" key="5">
    <source>
        <dbReference type="Pfam" id="PF02867"/>
    </source>
</evidence>
<dbReference type="SUPFAM" id="SSF51998">
    <property type="entry name" value="PFL-like glycyl radical enzymes"/>
    <property type="match status" value="1"/>
</dbReference>
<dbReference type="Pfam" id="PF02867">
    <property type="entry name" value="Ribonuc_red_lgC"/>
    <property type="match status" value="1"/>
</dbReference>
<feature type="domain" description="Ribonucleotide reductase large subunit C-terminal" evidence="5">
    <location>
        <begin position="24"/>
        <end position="179"/>
    </location>
</feature>
<keyword evidence="7" id="KW-1185">Reference proteome</keyword>